<comment type="caution">
    <text evidence="1">The sequence shown here is derived from an EMBL/GenBank/DDBJ whole genome shotgun (WGS) entry which is preliminary data.</text>
</comment>
<dbReference type="RefSeq" id="WP_191761224.1">
    <property type="nucleotide sequence ID" value="NZ_VJXY01000053.1"/>
</dbReference>
<sequence>MTKFQDPRAAAIVQQIDSINTSGWESAYDPVLQNHVAHGGLSLVEGILRFDMFMGKVQQAARERESVWASQAEQKISGIEWYTVEYGGITAELPRLHEDLKCVPGDKQILMQSKPVALDFLAHWNQVFKVWHYDRETDERWNCSRWSDFYTQYLQREWIEIWVEDYISTVLLQDGTCREEPVFAINACCYWGNPMDVHRTEAYPQSGSSWFQWNNFTPWK</sequence>
<dbReference type="Proteomes" id="UP001165986">
    <property type="component" value="Unassembled WGS sequence"/>
</dbReference>
<accession>A0AA40T3K0</accession>
<evidence type="ECO:0000313" key="2">
    <source>
        <dbReference type="Proteomes" id="UP001165986"/>
    </source>
</evidence>
<organism evidence="1 2">
    <name type="scientific">Komarekiella delphini-convector SJRDD-AB1</name>
    <dbReference type="NCBI Taxonomy" id="2593771"/>
    <lineage>
        <taxon>Bacteria</taxon>
        <taxon>Bacillati</taxon>
        <taxon>Cyanobacteriota</taxon>
        <taxon>Cyanophyceae</taxon>
        <taxon>Nostocales</taxon>
        <taxon>Nostocaceae</taxon>
        <taxon>Komarekiella</taxon>
        <taxon>Komarekiella delphini-convector</taxon>
    </lineage>
</organism>
<dbReference type="EMBL" id="VJXY01000053">
    <property type="protein sequence ID" value="MBD6620020.1"/>
    <property type="molecule type" value="Genomic_DNA"/>
</dbReference>
<keyword evidence="2" id="KW-1185">Reference proteome</keyword>
<proteinExistence type="predicted"/>
<gene>
    <name evidence="1" type="ORF">FNW02_30540</name>
</gene>
<name>A0AA40T3K0_9NOST</name>
<dbReference type="AlphaFoldDB" id="A0AA40T3K0"/>
<evidence type="ECO:0000313" key="1">
    <source>
        <dbReference type="EMBL" id="MBD6620020.1"/>
    </source>
</evidence>
<reference evidence="1" key="1">
    <citation type="submission" date="2019-07" db="EMBL/GenBank/DDBJ databases">
        <title>Toxilogical consequences of a new and cryptic species of cyanobacteria (Komarekiella delphini-convector) recovered from the epidermis of a bottlenose dolphin and 1500 ft. in the air.</title>
        <authorList>
            <person name="Brown A.O."/>
            <person name="Dvorak P."/>
            <person name="Villanueva C.D."/>
            <person name="Foss A.J."/>
            <person name="Garvey A.D."/>
            <person name="Gibson Q.A."/>
            <person name="Johansen J.R."/>
            <person name="Casamatta D.A."/>
        </authorList>
    </citation>
    <scope>NUCLEOTIDE SEQUENCE</scope>
    <source>
        <strain evidence="1">SJRDD-AB1</strain>
    </source>
</reference>
<protein>
    <submittedName>
        <fullName evidence="1">Uncharacterized protein</fullName>
    </submittedName>
</protein>